<organism evidence="6 7">
    <name type="scientific">Arenimonas oryziterrae DSM 21050 = YC6267</name>
    <dbReference type="NCBI Taxonomy" id="1121015"/>
    <lineage>
        <taxon>Bacteria</taxon>
        <taxon>Pseudomonadati</taxon>
        <taxon>Pseudomonadota</taxon>
        <taxon>Gammaproteobacteria</taxon>
        <taxon>Lysobacterales</taxon>
        <taxon>Lysobacteraceae</taxon>
        <taxon>Arenimonas</taxon>
    </lineage>
</organism>
<dbReference type="InterPro" id="IPR036291">
    <property type="entry name" value="NAD(P)-bd_dom_sf"/>
</dbReference>
<dbReference type="PATRIC" id="fig|1121015.4.peg.581"/>
<dbReference type="GO" id="GO:0033320">
    <property type="term" value="P:UDP-D-xylose biosynthetic process"/>
    <property type="evidence" value="ECO:0007669"/>
    <property type="project" value="UniProtKB-UniPathway"/>
</dbReference>
<dbReference type="AlphaFoldDB" id="A0A091B296"/>
<evidence type="ECO:0000256" key="3">
    <source>
        <dbReference type="ARBA" id="ARBA00023027"/>
    </source>
</evidence>
<gene>
    <name evidence="6" type="ORF">N789_02955</name>
</gene>
<evidence type="ECO:0000259" key="5">
    <source>
        <dbReference type="Pfam" id="PF01370"/>
    </source>
</evidence>
<dbReference type="InterPro" id="IPR001509">
    <property type="entry name" value="Epimerase_deHydtase"/>
</dbReference>
<dbReference type="GO" id="GO:0048040">
    <property type="term" value="F:UDP-glucuronate decarboxylase activity"/>
    <property type="evidence" value="ECO:0007669"/>
    <property type="project" value="TreeGrafter"/>
</dbReference>
<dbReference type="RefSeq" id="WP_022969164.1">
    <property type="nucleotide sequence ID" value="NZ_ATVD01000002.1"/>
</dbReference>
<dbReference type="SUPFAM" id="SSF51735">
    <property type="entry name" value="NAD(P)-binding Rossmann-fold domains"/>
    <property type="match status" value="1"/>
</dbReference>
<evidence type="ECO:0000256" key="2">
    <source>
        <dbReference type="ARBA" id="ARBA00022793"/>
    </source>
</evidence>
<accession>A0A091B296</accession>
<evidence type="ECO:0000256" key="4">
    <source>
        <dbReference type="ARBA" id="ARBA00023239"/>
    </source>
</evidence>
<evidence type="ECO:0000256" key="1">
    <source>
        <dbReference type="ARBA" id="ARBA00001911"/>
    </source>
</evidence>
<proteinExistence type="predicted"/>
<dbReference type="EMBL" id="AVCI01000001">
    <property type="protein sequence ID" value="KFN44994.1"/>
    <property type="molecule type" value="Genomic_DNA"/>
</dbReference>
<dbReference type="GO" id="GO:0070403">
    <property type="term" value="F:NAD+ binding"/>
    <property type="evidence" value="ECO:0007669"/>
    <property type="project" value="InterPro"/>
</dbReference>
<dbReference type="GO" id="GO:0042732">
    <property type="term" value="P:D-xylose metabolic process"/>
    <property type="evidence" value="ECO:0007669"/>
    <property type="project" value="InterPro"/>
</dbReference>
<dbReference type="InterPro" id="IPR044516">
    <property type="entry name" value="UXS-like"/>
</dbReference>
<evidence type="ECO:0000313" key="6">
    <source>
        <dbReference type="EMBL" id="KFN44994.1"/>
    </source>
</evidence>
<reference evidence="6 7" key="1">
    <citation type="submission" date="2013-09" db="EMBL/GenBank/DDBJ databases">
        <title>Genome sequencing of Arenimonas oryziterrae.</title>
        <authorList>
            <person name="Chen F."/>
            <person name="Wang G."/>
        </authorList>
    </citation>
    <scope>NUCLEOTIDE SEQUENCE [LARGE SCALE GENOMIC DNA]</scope>
    <source>
        <strain evidence="6 7">YC6267</strain>
    </source>
</reference>
<sequence length="326" mass="34705">MHVLITGGAGFIGSHLLDRHVAAGDTVTVLDDLSTGHLRNIQGPLASGAADLVQGCVTDAPLVARLVARADCVYHLASAVGVQRVMTQRIRTLDVAVSGTHAVLDAAARDGTPVLIASTSEVYGKITKMPLREDNDPCIGPSEIDRWGYACAKLVDEFMAIAYFKERALPVVVARLFNTIGPRQIGQYGMVVPRFVEAALAGRDIHIHGSGEQSRCFTHVHDVVRSLSALMATPAAYGAVFNIGSNEEISINALAALVNDVVGTQVSVQHIPHRDVFGDSFQDIERRVPDCSRLTKMIGYAPSTPLRQSIADVAAAMRPALALTPA</sequence>
<dbReference type="OrthoDB" id="9803010at2"/>
<dbReference type="GO" id="GO:0005737">
    <property type="term" value="C:cytoplasm"/>
    <property type="evidence" value="ECO:0007669"/>
    <property type="project" value="TreeGrafter"/>
</dbReference>
<keyword evidence="4" id="KW-0456">Lyase</keyword>
<feature type="domain" description="NAD-dependent epimerase/dehydratase" evidence="5">
    <location>
        <begin position="3"/>
        <end position="244"/>
    </location>
</feature>
<dbReference type="Pfam" id="PF01370">
    <property type="entry name" value="Epimerase"/>
    <property type="match status" value="1"/>
</dbReference>
<dbReference type="Gene3D" id="3.40.50.720">
    <property type="entry name" value="NAD(P)-binding Rossmann-like Domain"/>
    <property type="match status" value="1"/>
</dbReference>
<dbReference type="UniPathway" id="UPA00796">
    <property type="reaction ID" value="UER00771"/>
</dbReference>
<dbReference type="PANTHER" id="PTHR43078:SF6">
    <property type="entry name" value="UDP-GLUCURONIC ACID DECARBOXYLASE 1"/>
    <property type="match status" value="1"/>
</dbReference>
<dbReference type="eggNOG" id="COG0451">
    <property type="taxonomic scope" value="Bacteria"/>
</dbReference>
<evidence type="ECO:0000313" key="7">
    <source>
        <dbReference type="Proteomes" id="UP000029385"/>
    </source>
</evidence>
<comment type="cofactor">
    <cofactor evidence="1">
        <name>NAD(+)</name>
        <dbReference type="ChEBI" id="CHEBI:57540"/>
    </cofactor>
</comment>
<keyword evidence="3" id="KW-0520">NAD</keyword>
<protein>
    <recommendedName>
        <fullName evidence="5">NAD-dependent epimerase/dehydratase domain-containing protein</fullName>
    </recommendedName>
</protein>
<keyword evidence="7" id="KW-1185">Reference proteome</keyword>
<keyword evidence="2" id="KW-0210">Decarboxylase</keyword>
<dbReference type="Proteomes" id="UP000029385">
    <property type="component" value="Unassembled WGS sequence"/>
</dbReference>
<dbReference type="PANTHER" id="PTHR43078">
    <property type="entry name" value="UDP-GLUCURONIC ACID DECARBOXYLASE-RELATED"/>
    <property type="match status" value="1"/>
</dbReference>
<dbReference type="STRING" id="1121015.GCA_000420545_01536"/>
<name>A0A091B296_9GAMM</name>
<comment type="caution">
    <text evidence="6">The sequence shown here is derived from an EMBL/GenBank/DDBJ whole genome shotgun (WGS) entry which is preliminary data.</text>
</comment>